<dbReference type="AlphaFoldDB" id="A0A2T6BJI6"/>
<proteinExistence type="predicted"/>
<protein>
    <submittedName>
        <fullName evidence="2">Uncharacterized protein</fullName>
    </submittedName>
</protein>
<sequence length="144" mass="15575">MTDVTELEQRIVAAMDRIAYSADQMASAPSAADGQLAEELEVERATNARLAEAGTANLARIERLETRLARLTDRLDAVDDENARLITEINALRATNTQLRDGADADVINASLKAENDSLKAERAAQIAEMDEILGEIAPLVKEA</sequence>
<comment type="caution">
    <text evidence="2">The sequence shown here is derived from an EMBL/GenBank/DDBJ whole genome shotgun (WGS) entry which is preliminary data.</text>
</comment>
<reference evidence="2 3" key="1">
    <citation type="submission" date="2018-04" db="EMBL/GenBank/DDBJ databases">
        <title>Genomic Encyclopedia of Archaeal and Bacterial Type Strains, Phase II (KMG-II): from individual species to whole genera.</title>
        <authorList>
            <person name="Goeker M."/>
        </authorList>
    </citation>
    <scope>NUCLEOTIDE SEQUENCE [LARGE SCALE GENOMIC DNA]</scope>
    <source>
        <strain evidence="2 3">DSM 100977</strain>
    </source>
</reference>
<name>A0A2T6BJI6_9RHOB</name>
<dbReference type="Proteomes" id="UP000243978">
    <property type="component" value="Unassembled WGS sequence"/>
</dbReference>
<dbReference type="OrthoDB" id="7871100at2"/>
<dbReference type="EMBL" id="QBKS01000001">
    <property type="protein sequence ID" value="PTX56214.1"/>
    <property type="molecule type" value="Genomic_DNA"/>
</dbReference>
<keyword evidence="1" id="KW-0175">Coiled coil</keyword>
<evidence type="ECO:0000256" key="1">
    <source>
        <dbReference type="SAM" id="Coils"/>
    </source>
</evidence>
<evidence type="ECO:0000313" key="2">
    <source>
        <dbReference type="EMBL" id="PTX56214.1"/>
    </source>
</evidence>
<accession>A0A2T6BJI6</accession>
<dbReference type="RefSeq" id="WP_107844435.1">
    <property type="nucleotide sequence ID" value="NZ_QBKS01000001.1"/>
</dbReference>
<dbReference type="Gene3D" id="1.20.5.340">
    <property type="match status" value="1"/>
</dbReference>
<feature type="coiled-coil region" evidence="1">
    <location>
        <begin position="61"/>
        <end position="129"/>
    </location>
</feature>
<gene>
    <name evidence="2" type="ORF">C8N43_0867</name>
</gene>
<keyword evidence="3" id="KW-1185">Reference proteome</keyword>
<evidence type="ECO:0000313" key="3">
    <source>
        <dbReference type="Proteomes" id="UP000243978"/>
    </source>
</evidence>
<organism evidence="2 3">
    <name type="scientific">Litoreibacter ponti</name>
    <dbReference type="NCBI Taxonomy" id="1510457"/>
    <lineage>
        <taxon>Bacteria</taxon>
        <taxon>Pseudomonadati</taxon>
        <taxon>Pseudomonadota</taxon>
        <taxon>Alphaproteobacteria</taxon>
        <taxon>Rhodobacterales</taxon>
        <taxon>Roseobacteraceae</taxon>
        <taxon>Litoreibacter</taxon>
    </lineage>
</organism>